<dbReference type="RefSeq" id="WP_144320003.1">
    <property type="nucleotide sequence ID" value="NZ_CP040916.1"/>
</dbReference>
<protein>
    <submittedName>
        <fullName evidence="3">VWA domain-containing protein</fullName>
    </submittedName>
</protein>
<name>A0A516RAJ3_STRST</name>
<evidence type="ECO:0000313" key="3">
    <source>
        <dbReference type="EMBL" id="QDQ12670.1"/>
    </source>
</evidence>
<accession>A0A516RAJ3</accession>
<gene>
    <name evidence="3" type="ORF">FH965_20635</name>
</gene>
<dbReference type="Proteomes" id="UP000316806">
    <property type="component" value="Chromosome"/>
</dbReference>
<dbReference type="Pfam" id="PF10138">
    <property type="entry name" value="vWA-TerF-like"/>
    <property type="match status" value="1"/>
</dbReference>
<dbReference type="AlphaFoldDB" id="A0A516RAJ3"/>
<dbReference type="SMART" id="SM00327">
    <property type="entry name" value="VWA"/>
    <property type="match status" value="1"/>
</dbReference>
<dbReference type="InterPro" id="IPR036465">
    <property type="entry name" value="vWFA_dom_sf"/>
</dbReference>
<sequence length="395" mass="41565">MGILDRLRSTFRRRRTTPPPPPEATPRLAPGPETPTGPEPQATVPAQASPAEDLVAAAFDNVTVRPAATAPTPPETPEETAAADTTVPTAPSNREAEPAPAEPAPIKTLQPKAPEAAEPLAEVAPEAAEPLAEVAPEAEAPAQEAPAEEAPEAKAPVEEAPGAQAPEEVPGQAPAKPALSLARLKARAPGLAPAYKAAGAALRKRDLTGTRARVYLVLDRSGSMRPYYKDGSAQALADQTLALAAHLDPTATVHVVFFSTDIDGTGTLTPADHENRVDELHAACGRMGRTSYHRAVEEVVAHYEKTEGEGPALVVFQTDGAPDTKGPATQALADAARHPLFFSFVAFGEEDSKAFDYLRRLKADNAAHFLAGPAPKELTDKQLYDGLLATWRPRP</sequence>
<feature type="region of interest" description="Disordered" evidence="1">
    <location>
        <begin position="1"/>
        <end position="174"/>
    </location>
</feature>
<dbReference type="InterPro" id="IPR002035">
    <property type="entry name" value="VWF_A"/>
</dbReference>
<organism evidence="3 4">
    <name type="scientific">Streptomyces spectabilis</name>
    <dbReference type="NCBI Taxonomy" id="68270"/>
    <lineage>
        <taxon>Bacteria</taxon>
        <taxon>Bacillati</taxon>
        <taxon>Actinomycetota</taxon>
        <taxon>Actinomycetes</taxon>
        <taxon>Kitasatosporales</taxon>
        <taxon>Streptomycetaceae</taxon>
        <taxon>Streptomyces</taxon>
    </lineage>
</organism>
<dbReference type="PROSITE" id="PS50234">
    <property type="entry name" value="VWFA"/>
    <property type="match status" value="1"/>
</dbReference>
<dbReference type="Gene3D" id="3.40.50.410">
    <property type="entry name" value="von Willebrand factor, type A domain"/>
    <property type="match status" value="1"/>
</dbReference>
<dbReference type="InterPro" id="IPR019303">
    <property type="entry name" value="vWA_TerF_C"/>
</dbReference>
<feature type="domain" description="VWFA" evidence="2">
    <location>
        <begin position="213"/>
        <end position="387"/>
    </location>
</feature>
<feature type="compositionally biased region" description="Low complexity" evidence="1">
    <location>
        <begin position="79"/>
        <end position="91"/>
    </location>
</feature>
<dbReference type="CDD" id="cd00198">
    <property type="entry name" value="vWFA"/>
    <property type="match status" value="1"/>
</dbReference>
<evidence type="ECO:0000256" key="1">
    <source>
        <dbReference type="SAM" id="MobiDB-lite"/>
    </source>
</evidence>
<reference evidence="3 4" key="1">
    <citation type="journal article" date="2019" name="J. Ind. Microbiol. Biotechnol.">
        <title>The complete genomic sequence of Streptomyces spectabilis NRRL-2792 and identification of secondary metabolite biosynthetic gene clusters.</title>
        <authorList>
            <person name="Sinha A."/>
            <person name="Phillips-Salemka S."/>
            <person name="Niraula T.A."/>
            <person name="Short K.A."/>
            <person name="Niraula N.P."/>
        </authorList>
    </citation>
    <scope>NUCLEOTIDE SEQUENCE [LARGE SCALE GENOMIC DNA]</scope>
    <source>
        <strain evidence="3 4">NRRL 2792</strain>
    </source>
</reference>
<feature type="compositionally biased region" description="Low complexity" evidence="1">
    <location>
        <begin position="110"/>
        <end position="145"/>
    </location>
</feature>
<evidence type="ECO:0000313" key="4">
    <source>
        <dbReference type="Proteomes" id="UP000316806"/>
    </source>
</evidence>
<proteinExistence type="predicted"/>
<dbReference type="EMBL" id="CP040916">
    <property type="protein sequence ID" value="QDQ12670.1"/>
    <property type="molecule type" value="Genomic_DNA"/>
</dbReference>
<evidence type="ECO:0000259" key="2">
    <source>
        <dbReference type="PROSITE" id="PS50234"/>
    </source>
</evidence>
<dbReference type="SUPFAM" id="SSF53300">
    <property type="entry name" value="vWA-like"/>
    <property type="match status" value="1"/>
</dbReference>